<dbReference type="GO" id="GO:0016989">
    <property type="term" value="F:sigma factor antagonist activity"/>
    <property type="evidence" value="ECO:0007669"/>
    <property type="project" value="TreeGrafter"/>
</dbReference>
<evidence type="ECO:0000259" key="3">
    <source>
        <dbReference type="Pfam" id="PF16344"/>
    </source>
</evidence>
<dbReference type="PIRSF" id="PIRSF018266">
    <property type="entry name" value="FecR"/>
    <property type="match status" value="1"/>
</dbReference>
<feature type="domain" description="FecR protein" evidence="2">
    <location>
        <begin position="86"/>
        <end position="172"/>
    </location>
</feature>
<dbReference type="Gene3D" id="2.60.120.1440">
    <property type="match status" value="1"/>
</dbReference>
<evidence type="ECO:0000313" key="5">
    <source>
        <dbReference type="Proteomes" id="UP000308181"/>
    </source>
</evidence>
<dbReference type="Proteomes" id="UP000308181">
    <property type="component" value="Unassembled WGS sequence"/>
</dbReference>
<keyword evidence="1" id="KW-0812">Transmembrane</keyword>
<evidence type="ECO:0000259" key="2">
    <source>
        <dbReference type="Pfam" id="PF04773"/>
    </source>
</evidence>
<dbReference type="Gene3D" id="3.55.50.30">
    <property type="match status" value="1"/>
</dbReference>
<name>A0A4U1C628_9SPHI</name>
<reference evidence="4 5" key="1">
    <citation type="submission" date="2019-04" db="EMBL/GenBank/DDBJ databases">
        <title>Pedobacter sp. AR-3-17 sp. nov., isolated from Arctic soil.</title>
        <authorList>
            <person name="Dahal R.H."/>
            <person name="Kim D.-U."/>
        </authorList>
    </citation>
    <scope>NUCLEOTIDE SEQUENCE [LARGE SCALE GENOMIC DNA]</scope>
    <source>
        <strain evidence="4 5">AR-3-17</strain>
    </source>
</reference>
<dbReference type="EMBL" id="SWBP01000001">
    <property type="protein sequence ID" value="TKC00893.1"/>
    <property type="molecule type" value="Genomic_DNA"/>
</dbReference>
<dbReference type="OrthoDB" id="1523735at2"/>
<comment type="caution">
    <text evidence="4">The sequence shown here is derived from an EMBL/GenBank/DDBJ whole genome shotgun (WGS) entry which is preliminary data.</text>
</comment>
<gene>
    <name evidence="4" type="ORF">FA046_04240</name>
</gene>
<keyword evidence="5" id="KW-1185">Reference proteome</keyword>
<evidence type="ECO:0000313" key="4">
    <source>
        <dbReference type="EMBL" id="TKC00893.1"/>
    </source>
</evidence>
<keyword evidence="1" id="KW-1133">Transmembrane helix</keyword>
<dbReference type="InterPro" id="IPR032508">
    <property type="entry name" value="FecR_C"/>
</dbReference>
<dbReference type="InterPro" id="IPR012373">
    <property type="entry name" value="Ferrdict_sens_TM"/>
</dbReference>
<accession>A0A4U1C628</accession>
<keyword evidence="1" id="KW-0472">Membrane</keyword>
<dbReference type="PANTHER" id="PTHR30273:SF2">
    <property type="entry name" value="PROTEIN FECR"/>
    <property type="match status" value="1"/>
</dbReference>
<evidence type="ECO:0000256" key="1">
    <source>
        <dbReference type="SAM" id="Phobius"/>
    </source>
</evidence>
<dbReference type="InterPro" id="IPR006860">
    <property type="entry name" value="FecR"/>
</dbReference>
<dbReference type="PANTHER" id="PTHR30273">
    <property type="entry name" value="PERIPLASMIC SIGNAL SENSOR AND SIGMA FACTOR ACTIVATOR FECR-RELATED"/>
    <property type="match status" value="1"/>
</dbReference>
<dbReference type="AlphaFoldDB" id="A0A4U1C628"/>
<sequence length="285" mass="32002">MKNLNSKDLNDPVALIKKMKPMKAQKSKEQVWAELEQMMEQPVKKGGVIKSINFSKWSIAASIALLVSLSVLAFLKFYTVNVECLPGEQKMAYLPDGSSVQLNAKSSLSFHPLWWKMDREVELNGEGFFQVKKGEKFTVVSDNGSTSVMGTSFNIFARDEDYEVTCLTGKVKVLSIITKDEVIITPNQMVVLDQAGNLNANLKVNAKLAVDWTMGKFVFTQTPLNKVLAEIGRRYGVEIKNTENLTQLYTGNFAKQKEIEPILDLVCKTFEIEYKKLPSGEVIMQ</sequence>
<dbReference type="Pfam" id="PF16344">
    <property type="entry name" value="FecR_C"/>
    <property type="match status" value="1"/>
</dbReference>
<feature type="transmembrane region" description="Helical" evidence="1">
    <location>
        <begin position="59"/>
        <end position="78"/>
    </location>
</feature>
<proteinExistence type="predicted"/>
<dbReference type="Pfam" id="PF04773">
    <property type="entry name" value="FecR"/>
    <property type="match status" value="1"/>
</dbReference>
<dbReference type="RefSeq" id="WP_136825098.1">
    <property type="nucleotide sequence ID" value="NZ_SWBP01000001.1"/>
</dbReference>
<organism evidence="4 5">
    <name type="scientific">Pedobacter cryophilus</name>
    <dbReference type="NCBI Taxonomy" id="2571271"/>
    <lineage>
        <taxon>Bacteria</taxon>
        <taxon>Pseudomonadati</taxon>
        <taxon>Bacteroidota</taxon>
        <taxon>Sphingobacteriia</taxon>
        <taxon>Sphingobacteriales</taxon>
        <taxon>Sphingobacteriaceae</taxon>
        <taxon>Pedobacter</taxon>
    </lineage>
</organism>
<protein>
    <submittedName>
        <fullName evidence="4">DUF4974 domain-containing protein</fullName>
    </submittedName>
</protein>
<feature type="domain" description="Protein FecR C-terminal" evidence="3">
    <location>
        <begin position="216"/>
        <end position="275"/>
    </location>
</feature>